<dbReference type="EMBL" id="BEYU01000045">
    <property type="protein sequence ID" value="GBG28631.1"/>
    <property type="molecule type" value="Genomic_DNA"/>
</dbReference>
<evidence type="ECO:0000256" key="2">
    <source>
        <dbReference type="SAM" id="SignalP"/>
    </source>
</evidence>
<feature type="transmembrane region" description="Helical" evidence="1">
    <location>
        <begin position="42"/>
        <end position="61"/>
    </location>
</feature>
<gene>
    <name evidence="3" type="ORF">FCC1311_048522</name>
</gene>
<evidence type="ECO:0000313" key="4">
    <source>
        <dbReference type="Proteomes" id="UP000241890"/>
    </source>
</evidence>
<organism evidence="3 4">
    <name type="scientific">Hondaea fermentalgiana</name>
    <dbReference type="NCBI Taxonomy" id="2315210"/>
    <lineage>
        <taxon>Eukaryota</taxon>
        <taxon>Sar</taxon>
        <taxon>Stramenopiles</taxon>
        <taxon>Bigyra</taxon>
        <taxon>Labyrinthulomycetes</taxon>
        <taxon>Thraustochytrida</taxon>
        <taxon>Thraustochytriidae</taxon>
        <taxon>Hondaea</taxon>
    </lineage>
</organism>
<protein>
    <submittedName>
        <fullName evidence="3">Uncharacterized protein</fullName>
    </submittedName>
</protein>
<keyword evidence="1" id="KW-0472">Membrane</keyword>
<keyword evidence="1" id="KW-0812">Transmembrane</keyword>
<keyword evidence="2" id="KW-0732">Signal</keyword>
<accession>A0A2R5GK26</accession>
<dbReference type="Proteomes" id="UP000241890">
    <property type="component" value="Unassembled WGS sequence"/>
</dbReference>
<feature type="chain" id="PRO_5015348413" evidence="2">
    <location>
        <begin position="19"/>
        <end position="112"/>
    </location>
</feature>
<dbReference type="AlphaFoldDB" id="A0A2R5GK26"/>
<comment type="caution">
    <text evidence="3">The sequence shown here is derived from an EMBL/GenBank/DDBJ whole genome shotgun (WGS) entry which is preliminary data.</text>
</comment>
<reference evidence="3 4" key="1">
    <citation type="submission" date="2017-12" db="EMBL/GenBank/DDBJ databases">
        <title>Sequencing, de novo assembly and annotation of complete genome of a new Thraustochytrid species, strain FCC1311.</title>
        <authorList>
            <person name="Sedici K."/>
            <person name="Godart F."/>
            <person name="Aiese Cigliano R."/>
            <person name="Sanseverino W."/>
            <person name="Barakat M."/>
            <person name="Ortet P."/>
            <person name="Marechal E."/>
            <person name="Cagnac O."/>
            <person name="Amato A."/>
        </authorList>
    </citation>
    <scope>NUCLEOTIDE SEQUENCE [LARGE SCALE GENOMIC DNA]</scope>
</reference>
<keyword evidence="4" id="KW-1185">Reference proteome</keyword>
<evidence type="ECO:0000256" key="1">
    <source>
        <dbReference type="SAM" id="Phobius"/>
    </source>
</evidence>
<evidence type="ECO:0000313" key="3">
    <source>
        <dbReference type="EMBL" id="GBG28631.1"/>
    </source>
</evidence>
<sequence length="112" mass="12056">MINLTALLCLVLAGAAHAGKALDVPLNGTTVTHPKSKEWMGPVIAAACTLSVAMALFLTAWRCPRPVPPNEPEDLEVETDFEDPDETVYEEIQEMHQDAPDSPASACSLKLQ</sequence>
<name>A0A2R5GK26_9STRA</name>
<proteinExistence type="predicted"/>
<keyword evidence="1" id="KW-1133">Transmembrane helix</keyword>
<dbReference type="InParanoid" id="A0A2R5GK26"/>
<feature type="signal peptide" evidence="2">
    <location>
        <begin position="1"/>
        <end position="18"/>
    </location>
</feature>